<proteinExistence type="predicted"/>
<accession>A0A177B6Z7</accession>
<protein>
    <submittedName>
        <fullName evidence="1">Uncharacterized protein</fullName>
    </submittedName>
</protein>
<dbReference type="AlphaFoldDB" id="A0A177B6Z7"/>
<dbReference type="Proteomes" id="UP000078046">
    <property type="component" value="Unassembled WGS sequence"/>
</dbReference>
<dbReference type="EMBL" id="LWCA01000191">
    <property type="protein sequence ID" value="OAF70067.1"/>
    <property type="molecule type" value="Genomic_DNA"/>
</dbReference>
<name>A0A177B6Z7_9BILA</name>
<sequence>MSQKELFKNYKGGGRMLYPYSFSALVDRFPFKYLWNNSRVIRMGSLSFVITMFVFHKIGKLTRSDASQKVFAEFVKEEYKHRNFIPIDELNEMEKS</sequence>
<dbReference type="OrthoDB" id="6067390at2759"/>
<evidence type="ECO:0000313" key="1">
    <source>
        <dbReference type="EMBL" id="OAF70067.1"/>
    </source>
</evidence>
<reference evidence="1 2" key="1">
    <citation type="submission" date="2016-04" db="EMBL/GenBank/DDBJ databases">
        <title>The genome of Intoshia linei affirms orthonectids as highly simplified spiralians.</title>
        <authorList>
            <person name="Mikhailov K.V."/>
            <person name="Slusarev G.S."/>
            <person name="Nikitin M.A."/>
            <person name="Logacheva M.D."/>
            <person name="Penin A."/>
            <person name="Aleoshin V."/>
            <person name="Panchin Y.V."/>
        </authorList>
    </citation>
    <scope>NUCLEOTIDE SEQUENCE [LARGE SCALE GENOMIC DNA]</scope>
    <source>
        <strain evidence="1">Intl2013</strain>
        <tissue evidence="1">Whole animal</tissue>
    </source>
</reference>
<gene>
    <name evidence="1" type="ORF">A3Q56_02176</name>
</gene>
<organism evidence="1 2">
    <name type="scientific">Intoshia linei</name>
    <dbReference type="NCBI Taxonomy" id="1819745"/>
    <lineage>
        <taxon>Eukaryota</taxon>
        <taxon>Metazoa</taxon>
        <taxon>Spiralia</taxon>
        <taxon>Lophotrochozoa</taxon>
        <taxon>Mesozoa</taxon>
        <taxon>Orthonectida</taxon>
        <taxon>Rhopaluridae</taxon>
        <taxon>Intoshia</taxon>
    </lineage>
</organism>
<evidence type="ECO:0000313" key="2">
    <source>
        <dbReference type="Proteomes" id="UP000078046"/>
    </source>
</evidence>
<keyword evidence="2" id="KW-1185">Reference proteome</keyword>
<comment type="caution">
    <text evidence="1">The sequence shown here is derived from an EMBL/GenBank/DDBJ whole genome shotgun (WGS) entry which is preliminary data.</text>
</comment>